<comment type="caution">
    <text evidence="2">The sequence shown here is derived from an EMBL/GenBank/DDBJ whole genome shotgun (WGS) entry which is preliminary data.</text>
</comment>
<evidence type="ECO:0000313" key="3">
    <source>
        <dbReference type="Proteomes" id="UP000886653"/>
    </source>
</evidence>
<feature type="compositionally biased region" description="Basic residues" evidence="1">
    <location>
        <begin position="14"/>
        <end position="33"/>
    </location>
</feature>
<protein>
    <submittedName>
        <fullName evidence="2">Uncharacterized protein</fullName>
    </submittedName>
</protein>
<keyword evidence="3" id="KW-1185">Reference proteome</keyword>
<gene>
    <name evidence="2" type="ORF">CROQUDRAFT_142360</name>
</gene>
<sequence length="61" mass="7143">MLNKSKKIPPPPPQKKKKKKKKKKREMKKKKPRSHIDLTNFFLSFPGATKQGNLLQKFPIS</sequence>
<dbReference type="Proteomes" id="UP000886653">
    <property type="component" value="Unassembled WGS sequence"/>
</dbReference>
<reference evidence="2" key="1">
    <citation type="submission" date="2013-11" db="EMBL/GenBank/DDBJ databases">
        <title>Genome sequence of the fusiform rust pathogen reveals effectors for host alternation and coevolution with pine.</title>
        <authorList>
            <consortium name="DOE Joint Genome Institute"/>
            <person name="Smith K."/>
            <person name="Pendleton A."/>
            <person name="Kubisiak T."/>
            <person name="Anderson C."/>
            <person name="Salamov A."/>
            <person name="Aerts A."/>
            <person name="Riley R."/>
            <person name="Clum A."/>
            <person name="Lindquist E."/>
            <person name="Ence D."/>
            <person name="Campbell M."/>
            <person name="Kronenberg Z."/>
            <person name="Feau N."/>
            <person name="Dhillon B."/>
            <person name="Hamelin R."/>
            <person name="Burleigh J."/>
            <person name="Smith J."/>
            <person name="Yandell M."/>
            <person name="Nelson C."/>
            <person name="Grigoriev I."/>
            <person name="Davis J."/>
        </authorList>
    </citation>
    <scope>NUCLEOTIDE SEQUENCE</scope>
    <source>
        <strain evidence="2">G11</strain>
    </source>
</reference>
<proteinExistence type="predicted"/>
<accession>A0A9P6TH30</accession>
<organism evidence="2 3">
    <name type="scientific">Cronartium quercuum f. sp. fusiforme G11</name>
    <dbReference type="NCBI Taxonomy" id="708437"/>
    <lineage>
        <taxon>Eukaryota</taxon>
        <taxon>Fungi</taxon>
        <taxon>Dikarya</taxon>
        <taxon>Basidiomycota</taxon>
        <taxon>Pucciniomycotina</taxon>
        <taxon>Pucciniomycetes</taxon>
        <taxon>Pucciniales</taxon>
        <taxon>Coleosporiaceae</taxon>
        <taxon>Cronartium</taxon>
    </lineage>
</organism>
<name>A0A9P6TH30_9BASI</name>
<dbReference type="AlphaFoldDB" id="A0A9P6TH30"/>
<evidence type="ECO:0000313" key="2">
    <source>
        <dbReference type="EMBL" id="KAG0152391.1"/>
    </source>
</evidence>
<dbReference type="EMBL" id="MU167208">
    <property type="protein sequence ID" value="KAG0152391.1"/>
    <property type="molecule type" value="Genomic_DNA"/>
</dbReference>
<evidence type="ECO:0000256" key="1">
    <source>
        <dbReference type="SAM" id="MobiDB-lite"/>
    </source>
</evidence>
<feature type="region of interest" description="Disordered" evidence="1">
    <location>
        <begin position="1"/>
        <end position="35"/>
    </location>
</feature>